<evidence type="ECO:0000313" key="2">
    <source>
        <dbReference type="EMBL" id="RHW37219.1"/>
    </source>
</evidence>
<comment type="caution">
    <text evidence="2">The sequence shown here is derived from an EMBL/GenBank/DDBJ whole genome shotgun (WGS) entry which is preliminary data.</text>
</comment>
<evidence type="ECO:0000259" key="1">
    <source>
        <dbReference type="PROSITE" id="PS51186"/>
    </source>
</evidence>
<accession>A0A417YR91</accession>
<sequence>MEKAQRNEVALEFYQEHHRPSFEDYNLPEEQLKYTAVPLEEVKKCAEDSKRHPVVILHNGVPAGFFVLHESEGIREHSENPTAILLRGYSVSARHQGKGIARRSLELLPGFVKRNFPGKSEIVLAVNHANLAAQHVYVKAGFSDRGRRVVGPIGEQFVLHLGI</sequence>
<organism evidence="2 3">
    <name type="scientific">Neobacillus notoginsengisoli</name>
    <dbReference type="NCBI Taxonomy" id="1578198"/>
    <lineage>
        <taxon>Bacteria</taxon>
        <taxon>Bacillati</taxon>
        <taxon>Bacillota</taxon>
        <taxon>Bacilli</taxon>
        <taxon>Bacillales</taxon>
        <taxon>Bacillaceae</taxon>
        <taxon>Neobacillus</taxon>
    </lineage>
</organism>
<dbReference type="RefSeq" id="WP_118922092.1">
    <property type="nucleotide sequence ID" value="NZ_QWEG01000010.1"/>
</dbReference>
<proteinExistence type="predicted"/>
<dbReference type="Proteomes" id="UP000284416">
    <property type="component" value="Unassembled WGS sequence"/>
</dbReference>
<keyword evidence="2" id="KW-0808">Transferase</keyword>
<evidence type="ECO:0000313" key="3">
    <source>
        <dbReference type="Proteomes" id="UP000284416"/>
    </source>
</evidence>
<name>A0A417YR91_9BACI</name>
<dbReference type="OrthoDB" id="66776at2"/>
<protein>
    <submittedName>
        <fullName evidence="2">GNAT family N-acetyltransferase</fullName>
    </submittedName>
</protein>
<dbReference type="Pfam" id="PF00583">
    <property type="entry name" value="Acetyltransf_1"/>
    <property type="match status" value="1"/>
</dbReference>
<dbReference type="EMBL" id="QWEG01000010">
    <property type="protein sequence ID" value="RHW37219.1"/>
    <property type="molecule type" value="Genomic_DNA"/>
</dbReference>
<gene>
    <name evidence="2" type="ORF">D1B31_15720</name>
</gene>
<dbReference type="Gene3D" id="3.40.630.30">
    <property type="match status" value="1"/>
</dbReference>
<dbReference type="InterPro" id="IPR000182">
    <property type="entry name" value="GNAT_dom"/>
</dbReference>
<dbReference type="GO" id="GO:0016747">
    <property type="term" value="F:acyltransferase activity, transferring groups other than amino-acyl groups"/>
    <property type="evidence" value="ECO:0007669"/>
    <property type="project" value="InterPro"/>
</dbReference>
<reference evidence="2 3" key="1">
    <citation type="journal article" date="2017" name="Int. J. Syst. Evol. Microbiol.">
        <title>Bacillus notoginsengisoli sp. nov., a novel bacterium isolated from the rhizosphere of Panax notoginseng.</title>
        <authorList>
            <person name="Zhang M.Y."/>
            <person name="Cheng J."/>
            <person name="Cai Y."/>
            <person name="Zhang T.Y."/>
            <person name="Wu Y.Y."/>
            <person name="Manikprabhu D."/>
            <person name="Li W.J."/>
            <person name="Zhang Y.X."/>
        </authorList>
    </citation>
    <scope>NUCLEOTIDE SEQUENCE [LARGE SCALE GENOMIC DNA]</scope>
    <source>
        <strain evidence="2 3">JCM 30743</strain>
    </source>
</reference>
<dbReference type="SUPFAM" id="SSF55729">
    <property type="entry name" value="Acyl-CoA N-acyltransferases (Nat)"/>
    <property type="match status" value="1"/>
</dbReference>
<dbReference type="PROSITE" id="PS51186">
    <property type="entry name" value="GNAT"/>
    <property type="match status" value="1"/>
</dbReference>
<feature type="domain" description="N-acetyltransferase" evidence="1">
    <location>
        <begin position="1"/>
        <end position="163"/>
    </location>
</feature>
<dbReference type="InterPro" id="IPR016181">
    <property type="entry name" value="Acyl_CoA_acyltransferase"/>
</dbReference>
<dbReference type="AlphaFoldDB" id="A0A417YR91"/>
<keyword evidence="3" id="KW-1185">Reference proteome</keyword>